<comment type="caution">
    <text evidence="1">The sequence shown here is derived from an EMBL/GenBank/DDBJ whole genome shotgun (WGS) entry which is preliminary data.</text>
</comment>
<gene>
    <name evidence="1" type="ORF">TWF694_004391</name>
</gene>
<reference evidence="1 2" key="1">
    <citation type="submission" date="2019-10" db="EMBL/GenBank/DDBJ databases">
        <authorList>
            <person name="Palmer J.M."/>
        </authorList>
    </citation>
    <scope>NUCLEOTIDE SEQUENCE [LARGE SCALE GENOMIC DNA]</scope>
    <source>
        <strain evidence="1 2">TWF694</strain>
    </source>
</reference>
<accession>A0AAV9WW34</accession>
<sequence>MSSINPIKYFSTFVDDQQRARLVAYKESSPCSHALYDNACCIFIEGTFISLATGGQASIAQLADQLASNGCVCQTLCCGVCCDRAWSQIAQRPIPGENKASGKLPQYAQRLEPLAQYIPTGQTTSENAGYGGYSDADVVVLIEILLTALRGGAEQSSPCAEEVCSVNVAGGADNYGTMLREVAQRGSCVKIEQMDRIYVHFSSWGNSVNVNISEGPLMLHEYNCRRSQGMTLNALLAVKINIDCTQVVHTADTANHIEEVSSIVGGALRVAGNIDLFTSNKLCR</sequence>
<proteinExistence type="predicted"/>
<protein>
    <submittedName>
        <fullName evidence="1">Uncharacterized protein</fullName>
    </submittedName>
</protein>
<name>A0AAV9WW34_9PEZI</name>
<dbReference type="Proteomes" id="UP001365542">
    <property type="component" value="Unassembled WGS sequence"/>
</dbReference>
<evidence type="ECO:0000313" key="1">
    <source>
        <dbReference type="EMBL" id="KAK6527402.1"/>
    </source>
</evidence>
<keyword evidence="2" id="KW-1185">Reference proteome</keyword>
<dbReference type="EMBL" id="JAVHJO010000015">
    <property type="protein sequence ID" value="KAK6527402.1"/>
    <property type="molecule type" value="Genomic_DNA"/>
</dbReference>
<evidence type="ECO:0000313" key="2">
    <source>
        <dbReference type="Proteomes" id="UP001365542"/>
    </source>
</evidence>
<dbReference type="AlphaFoldDB" id="A0AAV9WW34"/>
<organism evidence="1 2">
    <name type="scientific">Orbilia ellipsospora</name>
    <dbReference type="NCBI Taxonomy" id="2528407"/>
    <lineage>
        <taxon>Eukaryota</taxon>
        <taxon>Fungi</taxon>
        <taxon>Dikarya</taxon>
        <taxon>Ascomycota</taxon>
        <taxon>Pezizomycotina</taxon>
        <taxon>Orbiliomycetes</taxon>
        <taxon>Orbiliales</taxon>
        <taxon>Orbiliaceae</taxon>
        <taxon>Orbilia</taxon>
    </lineage>
</organism>